<dbReference type="HOGENOM" id="CLU_1199590_0_0_1"/>
<name>A0A074XHT8_AURPU</name>
<dbReference type="EMBL" id="KL584981">
    <property type="protein sequence ID" value="KEQ85065.1"/>
    <property type="molecule type" value="Genomic_DNA"/>
</dbReference>
<reference evidence="1 2" key="1">
    <citation type="journal article" date="2014" name="BMC Genomics">
        <title>Genome sequencing of four Aureobasidium pullulans varieties: biotechnological potential, stress tolerance, and description of new species.</title>
        <authorList>
            <person name="Gostin Ar C."/>
            <person name="Ohm R.A."/>
            <person name="Kogej T."/>
            <person name="Sonjak S."/>
            <person name="Turk M."/>
            <person name="Zajc J."/>
            <person name="Zalar P."/>
            <person name="Grube M."/>
            <person name="Sun H."/>
            <person name="Han J."/>
            <person name="Sharma A."/>
            <person name="Chiniquy J."/>
            <person name="Ngan C.Y."/>
            <person name="Lipzen A."/>
            <person name="Barry K."/>
            <person name="Grigoriev I.V."/>
            <person name="Gunde-Cimerman N."/>
        </authorList>
    </citation>
    <scope>NUCLEOTIDE SEQUENCE [LARGE SCALE GENOMIC DNA]</scope>
    <source>
        <strain evidence="1 2">EXF-150</strain>
    </source>
</reference>
<proteinExistence type="predicted"/>
<dbReference type="Proteomes" id="UP000030706">
    <property type="component" value="Unassembled WGS sequence"/>
</dbReference>
<sequence>MTGCLEPRPRVVRMVRVGVARAAVSVFLRLIELAVGISRVILSPVEWASGLSRFLERVGVLRADFEGSAIDFLGVLSPLASASSSSLPTNSWLAPLWPSETISSTLTRTLPETTAALSVVSILDAIVAKIMLRASSAGDNISTEVHFVRSFHSPSACSSSSATSASSSASWAASQTIWVQPETTSGGRRATIGPATLLQGLDPRQISVCPSDNAQQLHGMWSSAIQTSQCF</sequence>
<evidence type="ECO:0000313" key="2">
    <source>
        <dbReference type="Proteomes" id="UP000030706"/>
    </source>
</evidence>
<dbReference type="RefSeq" id="XP_029761252.1">
    <property type="nucleotide sequence ID" value="XM_029909087.1"/>
</dbReference>
<accession>A0A074XHT8</accession>
<dbReference type="GeneID" id="40751393"/>
<organism evidence="1 2">
    <name type="scientific">Aureobasidium pullulans EXF-150</name>
    <dbReference type="NCBI Taxonomy" id="1043002"/>
    <lineage>
        <taxon>Eukaryota</taxon>
        <taxon>Fungi</taxon>
        <taxon>Dikarya</taxon>
        <taxon>Ascomycota</taxon>
        <taxon>Pezizomycotina</taxon>
        <taxon>Dothideomycetes</taxon>
        <taxon>Dothideomycetidae</taxon>
        <taxon>Dothideales</taxon>
        <taxon>Saccotheciaceae</taxon>
        <taxon>Aureobasidium</taxon>
    </lineage>
</organism>
<keyword evidence="2" id="KW-1185">Reference proteome</keyword>
<protein>
    <submittedName>
        <fullName evidence="1">Uncharacterized protein</fullName>
    </submittedName>
</protein>
<gene>
    <name evidence="1" type="ORF">M438DRAFT_392215</name>
</gene>
<evidence type="ECO:0000313" key="1">
    <source>
        <dbReference type="EMBL" id="KEQ85065.1"/>
    </source>
</evidence>
<dbReference type="AlphaFoldDB" id="A0A074XHT8"/>